<dbReference type="Proteomes" id="UP001465331">
    <property type="component" value="Unassembled WGS sequence"/>
</dbReference>
<comment type="caution">
    <text evidence="9">The sequence shown here is derived from an EMBL/GenBank/DDBJ whole genome shotgun (WGS) entry which is preliminary data.</text>
</comment>
<dbReference type="PANTHER" id="PTHR40942">
    <property type="match status" value="1"/>
</dbReference>
<evidence type="ECO:0000256" key="3">
    <source>
        <dbReference type="ARBA" id="ARBA00022723"/>
    </source>
</evidence>
<keyword evidence="7" id="KW-1133">Transmembrane helix</keyword>
<proteinExistence type="predicted"/>
<accession>A0ABV2A7G1</accession>
<keyword evidence="2 6" id="KW-0349">Heme</keyword>
<protein>
    <submittedName>
        <fullName evidence="9">C-type cytochrome</fullName>
    </submittedName>
</protein>
<dbReference type="InterPro" id="IPR036909">
    <property type="entry name" value="Cyt_c-like_dom_sf"/>
</dbReference>
<evidence type="ECO:0000259" key="8">
    <source>
        <dbReference type="PROSITE" id="PS51007"/>
    </source>
</evidence>
<keyword evidence="10" id="KW-1185">Reference proteome</keyword>
<keyword evidence="7" id="KW-0472">Membrane</keyword>
<feature type="domain" description="Cytochrome c" evidence="8">
    <location>
        <begin position="76"/>
        <end position="158"/>
    </location>
</feature>
<evidence type="ECO:0000256" key="5">
    <source>
        <dbReference type="ARBA" id="ARBA00023004"/>
    </source>
</evidence>
<reference evidence="9 10" key="1">
    <citation type="submission" date="2024-06" db="EMBL/GenBank/DDBJ databases">
        <authorList>
            <person name="Li Z."/>
            <person name="Jiang Y."/>
        </authorList>
    </citation>
    <scope>NUCLEOTIDE SEQUENCE [LARGE SCALE GENOMIC DNA]</scope>
    <source>
        <strain evidence="9 10">HSW-8</strain>
    </source>
</reference>
<keyword evidence="4" id="KW-0249">Electron transport</keyword>
<dbReference type="PANTHER" id="PTHR40942:SF4">
    <property type="entry name" value="CYTOCHROME C5"/>
    <property type="match status" value="1"/>
</dbReference>
<feature type="transmembrane region" description="Helical" evidence="7">
    <location>
        <begin position="12"/>
        <end position="35"/>
    </location>
</feature>
<dbReference type="InterPro" id="IPR009056">
    <property type="entry name" value="Cyt_c-like_dom"/>
</dbReference>
<evidence type="ECO:0000256" key="1">
    <source>
        <dbReference type="ARBA" id="ARBA00022448"/>
    </source>
</evidence>
<keyword evidence="1" id="KW-0813">Transport</keyword>
<evidence type="ECO:0000256" key="2">
    <source>
        <dbReference type="ARBA" id="ARBA00022617"/>
    </source>
</evidence>
<dbReference type="Gene3D" id="1.10.760.10">
    <property type="entry name" value="Cytochrome c-like domain"/>
    <property type="match status" value="1"/>
</dbReference>
<sequence>MDHKDHDKVFFANFGAVMAVLFGIFFVCIIAASWISGDEQMSPAAIALVEERIRPVGKVITDPAALVKVSASAASRAPYTGEQLNAQLCAGCHAAGVLGAPKDGDRAAWSQRLGAAGGIDGLVASVVNGKGAMPPKAGDASLSEDEIRAAVEHLLKDAGL</sequence>
<evidence type="ECO:0000313" key="9">
    <source>
        <dbReference type="EMBL" id="MES0873188.1"/>
    </source>
</evidence>
<evidence type="ECO:0000256" key="4">
    <source>
        <dbReference type="ARBA" id="ARBA00022982"/>
    </source>
</evidence>
<gene>
    <name evidence="9" type="ORF">ABSH63_04055</name>
</gene>
<dbReference type="Pfam" id="PF13442">
    <property type="entry name" value="Cytochrome_CBB3"/>
    <property type="match status" value="1"/>
</dbReference>
<keyword evidence="5 6" id="KW-0408">Iron</keyword>
<dbReference type="SUPFAM" id="SSF46626">
    <property type="entry name" value="Cytochrome c"/>
    <property type="match status" value="1"/>
</dbReference>
<name>A0ABV2A7G1_9GAMM</name>
<evidence type="ECO:0000313" key="10">
    <source>
        <dbReference type="Proteomes" id="UP001465331"/>
    </source>
</evidence>
<dbReference type="PROSITE" id="PS51007">
    <property type="entry name" value="CYTC"/>
    <property type="match status" value="1"/>
</dbReference>
<keyword evidence="3 6" id="KW-0479">Metal-binding</keyword>
<evidence type="ECO:0000256" key="7">
    <source>
        <dbReference type="SAM" id="Phobius"/>
    </source>
</evidence>
<dbReference type="EMBL" id="JBEPIJ010000003">
    <property type="protein sequence ID" value="MES0873188.1"/>
    <property type="molecule type" value="Genomic_DNA"/>
</dbReference>
<dbReference type="InterPro" id="IPR002323">
    <property type="entry name" value="Cyt_CIE"/>
</dbReference>
<organism evidence="9 10">
    <name type="scientific">Sinimarinibacterium thermocellulolyticum</name>
    <dbReference type="NCBI Taxonomy" id="3170016"/>
    <lineage>
        <taxon>Bacteria</taxon>
        <taxon>Pseudomonadati</taxon>
        <taxon>Pseudomonadota</taxon>
        <taxon>Gammaproteobacteria</taxon>
        <taxon>Nevskiales</taxon>
        <taxon>Nevskiaceae</taxon>
        <taxon>Sinimarinibacterium</taxon>
    </lineage>
</organism>
<keyword evidence="7" id="KW-0812">Transmembrane</keyword>
<dbReference type="RefSeq" id="WP_352887662.1">
    <property type="nucleotide sequence ID" value="NZ_JBEPIJ010000003.1"/>
</dbReference>
<evidence type="ECO:0000256" key="6">
    <source>
        <dbReference type="PROSITE-ProRule" id="PRU00433"/>
    </source>
</evidence>
<dbReference type="PRINTS" id="PR00607">
    <property type="entry name" value="CYTCHROMECIE"/>
</dbReference>